<keyword evidence="5 12" id="KW-0235">DNA replication</keyword>
<keyword evidence="6 12" id="KW-0479">Metal-binding</keyword>
<accession>A0A3P3XF72</accession>
<dbReference type="Pfam" id="PF08275">
    <property type="entry name" value="DNAG_N"/>
    <property type="match status" value="1"/>
</dbReference>
<evidence type="ECO:0000256" key="5">
    <source>
        <dbReference type="ARBA" id="ARBA00022705"/>
    </source>
</evidence>
<keyword evidence="7 12" id="KW-0863">Zinc-finger</keyword>
<dbReference type="InterPro" id="IPR037068">
    <property type="entry name" value="DNA_primase_core_N_sf"/>
</dbReference>
<dbReference type="Gene3D" id="3.40.1360.10">
    <property type="match status" value="1"/>
</dbReference>
<dbReference type="InterPro" id="IPR036977">
    <property type="entry name" value="DNA_primase_Znf_CHC2"/>
</dbReference>
<evidence type="ECO:0000256" key="12">
    <source>
        <dbReference type="HAMAP-Rule" id="MF_00974"/>
    </source>
</evidence>
<evidence type="ECO:0000256" key="4">
    <source>
        <dbReference type="ARBA" id="ARBA00022695"/>
    </source>
</evidence>
<sequence>MARIPPQTRQEILDKTDYLSIYQEHVRLQRKGASYWGLCPFHSEKTPSFSVSADTGLFYCFGCHKGGSVIQFLMDIDKLSYTEAMEELAQRAGVTVHFEESEKAGEAERERQALLELYDRLSRTFHWFLMQHPSGHRALEILQKRGIPDDLIERFSLGYAPASRSWLFSFLKAKGYSDNFLKRSGLFSRNDVAWPLFADRIMFPISDAKGRIIAFGGRAMDQDGPKYINSPETALFRKQDTLFAFAQALESIKKTDEAIVCEGYMDVLSFHAAGLTNAVAPLGTAFTSYQAMALRRKASKVVLCFDTDEAGLRAAERACSIATAVGLETSVLLLEGGKDASEILERQGAGELTRMAKNTINSGLFLLTRASQLFDISTMEGKAKAVAFLFPFLDAMDSDVRRQEYMKEIARTLGVSAHAVEMDYAKAKASGSYHQRDSANPSVPMGSSGSARTADLVFIAAVILSNNPFLPSVLQLDSEDIEDARAKDLIAALKEAEKEGIRDIEGILSFCPDDAAVRFVHEIDASGELSEGLEKIIEDGLARKRKKALEKERSRLVASLQAKCADEDRMQEKSILEKIMRIDEELKKTGGDLDE</sequence>
<comment type="domain">
    <text evidence="12">Contains an N-terminal zinc-binding domain, a central core domain that contains the primase activity, and a C-terminal DnaB-binding domain.</text>
</comment>
<dbReference type="NCBIfam" id="TIGR01391">
    <property type="entry name" value="dnaG"/>
    <property type="match status" value="1"/>
</dbReference>
<comment type="cofactor">
    <cofactor evidence="12 13 14">
        <name>Zn(2+)</name>
        <dbReference type="ChEBI" id="CHEBI:29105"/>
    </cofactor>
    <text evidence="12 13 14">Binds 1 zinc ion per monomer.</text>
</comment>
<evidence type="ECO:0000256" key="2">
    <source>
        <dbReference type="ARBA" id="ARBA00022515"/>
    </source>
</evidence>
<dbReference type="EC" id="2.7.7.101" evidence="12"/>
<dbReference type="AlphaFoldDB" id="A0A3P3XF72"/>
<evidence type="ECO:0000256" key="6">
    <source>
        <dbReference type="ARBA" id="ARBA00022723"/>
    </source>
</evidence>
<keyword evidence="2 12" id="KW-0639">Primosome</keyword>
<organism evidence="16">
    <name type="scientific">uncultured spirochete</name>
    <dbReference type="NCBI Taxonomy" id="156406"/>
    <lineage>
        <taxon>Bacteria</taxon>
        <taxon>Pseudomonadati</taxon>
        <taxon>Spirochaetota</taxon>
        <taxon>Spirochaetia</taxon>
        <taxon>Spirochaetales</taxon>
        <taxon>environmental samples</taxon>
    </lineage>
</organism>
<evidence type="ECO:0000256" key="14">
    <source>
        <dbReference type="PIRSR" id="PIRSR002811-1"/>
    </source>
</evidence>
<name>A0A3P3XF72_9SPIR</name>
<dbReference type="HAMAP" id="MF_00974">
    <property type="entry name" value="DNA_primase_DnaG"/>
    <property type="match status" value="1"/>
</dbReference>
<dbReference type="InterPro" id="IPR006171">
    <property type="entry name" value="TOPRIM_dom"/>
</dbReference>
<dbReference type="Pfam" id="PF10410">
    <property type="entry name" value="DnaB_bind"/>
    <property type="match status" value="1"/>
</dbReference>
<dbReference type="GO" id="GO:0008270">
    <property type="term" value="F:zinc ion binding"/>
    <property type="evidence" value="ECO:0007669"/>
    <property type="project" value="UniProtKB-UniRule"/>
</dbReference>
<protein>
    <recommendedName>
        <fullName evidence="12 13">DNA primase</fullName>
        <ecNumber evidence="12">2.7.7.101</ecNumber>
    </recommendedName>
</protein>
<evidence type="ECO:0000256" key="7">
    <source>
        <dbReference type="ARBA" id="ARBA00022771"/>
    </source>
</evidence>
<dbReference type="PROSITE" id="PS50880">
    <property type="entry name" value="TOPRIM"/>
    <property type="match status" value="1"/>
</dbReference>
<feature type="domain" description="Toprim" evidence="15">
    <location>
        <begin position="256"/>
        <end position="337"/>
    </location>
</feature>
<dbReference type="PANTHER" id="PTHR30313:SF2">
    <property type="entry name" value="DNA PRIMASE"/>
    <property type="match status" value="1"/>
</dbReference>
<dbReference type="SMART" id="SM00400">
    <property type="entry name" value="ZnF_CHCC"/>
    <property type="match status" value="1"/>
</dbReference>
<keyword evidence="8 12" id="KW-0862">Zinc</keyword>
<dbReference type="PANTHER" id="PTHR30313">
    <property type="entry name" value="DNA PRIMASE"/>
    <property type="match status" value="1"/>
</dbReference>
<gene>
    <name evidence="12" type="primary">dnaG</name>
    <name evidence="16" type="ORF">SPIROBIBN47_100105</name>
</gene>
<evidence type="ECO:0000256" key="3">
    <source>
        <dbReference type="ARBA" id="ARBA00022679"/>
    </source>
</evidence>
<dbReference type="CDD" id="cd03364">
    <property type="entry name" value="TOPRIM_DnaG_primases"/>
    <property type="match status" value="1"/>
</dbReference>
<keyword evidence="4 12" id="KW-0548">Nucleotidyltransferase</keyword>
<dbReference type="InterPro" id="IPR002694">
    <property type="entry name" value="Znf_CHC2"/>
</dbReference>
<evidence type="ECO:0000256" key="8">
    <source>
        <dbReference type="ARBA" id="ARBA00022833"/>
    </source>
</evidence>
<dbReference type="GO" id="GO:1990077">
    <property type="term" value="C:primosome complex"/>
    <property type="evidence" value="ECO:0007669"/>
    <property type="project" value="UniProtKB-KW"/>
</dbReference>
<dbReference type="GO" id="GO:0000428">
    <property type="term" value="C:DNA-directed RNA polymerase complex"/>
    <property type="evidence" value="ECO:0007669"/>
    <property type="project" value="UniProtKB-KW"/>
</dbReference>
<dbReference type="GO" id="GO:0003677">
    <property type="term" value="F:DNA binding"/>
    <property type="evidence" value="ECO:0007669"/>
    <property type="project" value="UniProtKB-KW"/>
</dbReference>
<comment type="similarity">
    <text evidence="12 13">Belongs to the DnaG primase family.</text>
</comment>
<dbReference type="SMART" id="SM00493">
    <property type="entry name" value="TOPRIM"/>
    <property type="match status" value="1"/>
</dbReference>
<dbReference type="GO" id="GO:0006269">
    <property type="term" value="P:DNA replication, synthesis of primer"/>
    <property type="evidence" value="ECO:0007669"/>
    <property type="project" value="UniProtKB-UniRule"/>
</dbReference>
<dbReference type="InterPro" id="IPR013264">
    <property type="entry name" value="DNAG_N"/>
</dbReference>
<keyword evidence="1 12" id="KW-0240">DNA-directed RNA polymerase</keyword>
<dbReference type="InterPro" id="IPR019475">
    <property type="entry name" value="DNA_primase_DnaB-bd"/>
</dbReference>
<dbReference type="EMBL" id="FWDM01000002">
    <property type="protein sequence ID" value="SLM09875.1"/>
    <property type="molecule type" value="Genomic_DNA"/>
</dbReference>
<evidence type="ECO:0000259" key="15">
    <source>
        <dbReference type="PROSITE" id="PS50880"/>
    </source>
</evidence>
<dbReference type="GO" id="GO:0005737">
    <property type="term" value="C:cytoplasm"/>
    <property type="evidence" value="ECO:0007669"/>
    <property type="project" value="TreeGrafter"/>
</dbReference>
<dbReference type="InterPro" id="IPR034151">
    <property type="entry name" value="TOPRIM_DnaG_bac"/>
</dbReference>
<dbReference type="GO" id="GO:0003899">
    <property type="term" value="F:DNA-directed RNA polymerase activity"/>
    <property type="evidence" value="ECO:0007669"/>
    <property type="project" value="UniProtKB-UniRule"/>
</dbReference>
<evidence type="ECO:0000313" key="16">
    <source>
        <dbReference type="EMBL" id="SLM09875.1"/>
    </source>
</evidence>
<dbReference type="SUPFAM" id="SSF56731">
    <property type="entry name" value="DNA primase core"/>
    <property type="match status" value="1"/>
</dbReference>
<feature type="zinc finger region" description="CHC2-type" evidence="12 14">
    <location>
        <begin position="39"/>
        <end position="63"/>
    </location>
</feature>
<comment type="function">
    <text evidence="12 13">RNA polymerase that catalyzes the synthesis of short RNA molecules used as primers for DNA polymerase during DNA replication.</text>
</comment>
<proteinExistence type="inferred from homology"/>
<evidence type="ECO:0000256" key="9">
    <source>
        <dbReference type="ARBA" id="ARBA00022842"/>
    </source>
</evidence>
<dbReference type="SUPFAM" id="SSF57783">
    <property type="entry name" value="Zinc beta-ribbon"/>
    <property type="match status" value="1"/>
</dbReference>
<keyword evidence="11 12" id="KW-0804">Transcription</keyword>
<dbReference type="FunFam" id="3.90.580.10:FF:000001">
    <property type="entry name" value="DNA primase"/>
    <property type="match status" value="1"/>
</dbReference>
<dbReference type="Pfam" id="PF01807">
    <property type="entry name" value="Zn_ribbon_DnaG"/>
    <property type="match status" value="1"/>
</dbReference>
<dbReference type="Pfam" id="PF13155">
    <property type="entry name" value="Toprim_2"/>
    <property type="match status" value="1"/>
</dbReference>
<evidence type="ECO:0000256" key="1">
    <source>
        <dbReference type="ARBA" id="ARBA00022478"/>
    </source>
</evidence>
<comment type="catalytic activity">
    <reaction evidence="12">
        <text>ssDNA + n NTP = ssDNA/pppN(pN)n-1 hybrid + (n-1) diphosphate.</text>
        <dbReference type="EC" id="2.7.7.101"/>
    </reaction>
</comment>
<evidence type="ECO:0000256" key="10">
    <source>
        <dbReference type="ARBA" id="ARBA00023125"/>
    </source>
</evidence>
<dbReference type="Gene3D" id="3.90.980.10">
    <property type="entry name" value="DNA primase, catalytic core, N-terminal domain"/>
    <property type="match status" value="1"/>
</dbReference>
<keyword evidence="10 12" id="KW-0238">DNA-binding</keyword>
<dbReference type="Gene3D" id="3.90.580.10">
    <property type="entry name" value="Zinc finger, CHC2-type domain"/>
    <property type="match status" value="1"/>
</dbReference>
<evidence type="ECO:0000256" key="11">
    <source>
        <dbReference type="ARBA" id="ARBA00023163"/>
    </source>
</evidence>
<keyword evidence="9" id="KW-0460">Magnesium</keyword>
<comment type="subunit">
    <text evidence="12">Monomer. Interacts with DnaB.</text>
</comment>
<dbReference type="InterPro" id="IPR006295">
    <property type="entry name" value="DNA_primase_DnaG"/>
</dbReference>
<dbReference type="InterPro" id="IPR050219">
    <property type="entry name" value="DnaG_primase"/>
</dbReference>
<dbReference type="PIRSF" id="PIRSF002811">
    <property type="entry name" value="DnaG"/>
    <property type="match status" value="1"/>
</dbReference>
<keyword evidence="3 12" id="KW-0808">Transferase</keyword>
<reference evidence="16" key="1">
    <citation type="submission" date="2017-02" db="EMBL/GenBank/DDBJ databases">
        <authorList>
            <person name="Regsiter A."/>
            <person name="William W."/>
        </authorList>
    </citation>
    <scope>NUCLEOTIDE SEQUENCE</scope>
    <source>
        <strain evidence="16">Bib</strain>
    </source>
</reference>
<evidence type="ECO:0000256" key="13">
    <source>
        <dbReference type="PIRNR" id="PIRNR002811"/>
    </source>
</evidence>
<dbReference type="InterPro" id="IPR030846">
    <property type="entry name" value="DnaG_bac"/>
</dbReference>